<reference evidence="2" key="1">
    <citation type="submission" date="2018-07" db="EMBL/GenBank/DDBJ databases">
        <title>Complete Genome Sequence of Spiroplasma phoeniceum.</title>
        <authorList>
            <person name="Davis R.E."/>
            <person name="Shao J.Y."/>
            <person name="Zhao Y."/>
            <person name="Silver A."/>
            <person name="Stump z."/>
            <person name="Gasparich G."/>
        </authorList>
    </citation>
    <scope>NUCLEOTIDE SEQUENCE [LARGE SCALE GENOMIC DNA]</scope>
    <source>
        <strain evidence="2">P40</strain>
    </source>
</reference>
<accession>A0A345DPE9</accession>
<gene>
    <name evidence="1" type="ORF">SDAV_001115</name>
</gene>
<dbReference type="AlphaFoldDB" id="A0A345DPE9"/>
<sequence>MVSTQKKWYATALVLILLATLQEIIMESTDLVDNFFASLIQKNVHGYQELFN</sequence>
<name>A0A345DPE9_9MOLU</name>
<organism evidence="1 2">
    <name type="scientific">Spiroplasma phoeniceum P40</name>
    <dbReference type="NCBI Taxonomy" id="1276259"/>
    <lineage>
        <taxon>Bacteria</taxon>
        <taxon>Bacillati</taxon>
        <taxon>Mycoplasmatota</taxon>
        <taxon>Mollicutes</taxon>
        <taxon>Entomoplasmatales</taxon>
        <taxon>Spiroplasmataceae</taxon>
        <taxon>Spiroplasma</taxon>
    </lineage>
</organism>
<evidence type="ECO:0000313" key="2">
    <source>
        <dbReference type="Proteomes" id="UP000253689"/>
    </source>
</evidence>
<proteinExistence type="predicted"/>
<dbReference type="KEGG" id="sphh:SDAV_001115"/>
<dbReference type="EMBL" id="CP031088">
    <property type="protein sequence ID" value="AXF96087.1"/>
    <property type="molecule type" value="Genomic_DNA"/>
</dbReference>
<dbReference type="Proteomes" id="UP000253689">
    <property type="component" value="Chromosome"/>
</dbReference>
<evidence type="ECO:0000313" key="1">
    <source>
        <dbReference type="EMBL" id="AXF96087.1"/>
    </source>
</evidence>
<keyword evidence="2" id="KW-1185">Reference proteome</keyword>
<protein>
    <submittedName>
        <fullName evidence="1">MATE efflux family protein</fullName>
    </submittedName>
</protein>